<dbReference type="SUPFAM" id="SSF109604">
    <property type="entry name" value="HD-domain/PDEase-like"/>
    <property type="match status" value="1"/>
</dbReference>
<evidence type="ECO:0000259" key="1">
    <source>
        <dbReference type="PROSITE" id="PS51833"/>
    </source>
</evidence>
<organism evidence="2 3">
    <name type="scientific">Azonexus hydrophilus</name>
    <dbReference type="NCBI Taxonomy" id="418702"/>
    <lineage>
        <taxon>Bacteria</taxon>
        <taxon>Pseudomonadati</taxon>
        <taxon>Pseudomonadota</taxon>
        <taxon>Betaproteobacteria</taxon>
        <taxon>Rhodocyclales</taxon>
        <taxon>Azonexaceae</taxon>
        <taxon>Azonexus</taxon>
    </lineage>
</organism>
<dbReference type="RefSeq" id="WP_076091411.1">
    <property type="nucleotide sequence ID" value="NZ_MTHD01000001.1"/>
</dbReference>
<accession>A0A1R1ICC8</accession>
<dbReference type="InterPro" id="IPR052340">
    <property type="entry name" value="RNase_Y/CdgJ"/>
</dbReference>
<reference evidence="2 3" key="1">
    <citation type="submission" date="2016-10" db="EMBL/GenBank/DDBJ databases">
        <title>Alkaliphiles isolated from bioreactors.</title>
        <authorList>
            <person name="Salah Z."/>
            <person name="Rout S.P."/>
            <person name="Humphreys P.N."/>
        </authorList>
    </citation>
    <scope>NUCLEOTIDE SEQUENCE [LARGE SCALE GENOMIC DNA]</scope>
    <source>
        <strain evidence="2 3">ZS02</strain>
    </source>
</reference>
<dbReference type="OrthoDB" id="9797768at2"/>
<dbReference type="Pfam" id="PF08668">
    <property type="entry name" value="HDOD"/>
    <property type="match status" value="1"/>
</dbReference>
<dbReference type="EMBL" id="MTHD01000001">
    <property type="protein sequence ID" value="OMG56347.1"/>
    <property type="molecule type" value="Genomic_DNA"/>
</dbReference>
<dbReference type="STRING" id="418702.BJN45_01620"/>
<dbReference type="Gene3D" id="1.10.3210.10">
    <property type="entry name" value="Hypothetical protein af1432"/>
    <property type="match status" value="1"/>
</dbReference>
<keyword evidence="3" id="KW-1185">Reference proteome</keyword>
<keyword evidence="2" id="KW-0418">Kinase</keyword>
<dbReference type="Proteomes" id="UP000187526">
    <property type="component" value="Unassembled WGS sequence"/>
</dbReference>
<comment type="caution">
    <text evidence="2">The sequence shown here is derived from an EMBL/GenBank/DDBJ whole genome shotgun (WGS) entry which is preliminary data.</text>
</comment>
<gene>
    <name evidence="2" type="ORF">BJN45_01620</name>
</gene>
<dbReference type="GO" id="GO:0016301">
    <property type="term" value="F:kinase activity"/>
    <property type="evidence" value="ECO:0007669"/>
    <property type="project" value="UniProtKB-KW"/>
</dbReference>
<evidence type="ECO:0000313" key="3">
    <source>
        <dbReference type="Proteomes" id="UP000187526"/>
    </source>
</evidence>
<sequence length="278" mass="29698">MERIDALKLIAEQARNGELVFPTGLDVSLKLLQQLDDPDCHIDRAVQLIKNDPLLAARVVAVANSAVYSRGGQAITDLRNAVSRIGLRTTRTLTMAIATRQMAGTPAQPALRAASEQLWAHTASVAALAQIIARRITRLDPETAFFAGIIHEIGGFYLISRATEFPELLQGEPADWSEQAEPAVGRAILTRLSIPEPVSQAIEALWDGLRSLPPVTLGDTLLLANELATVASPLNESSATRAPDSAPLIDAVVDDATLSSILEESASEVESLAAALRF</sequence>
<protein>
    <submittedName>
        <fullName evidence="2">Histidine kinase</fullName>
    </submittedName>
</protein>
<evidence type="ECO:0000313" key="2">
    <source>
        <dbReference type="EMBL" id="OMG56347.1"/>
    </source>
</evidence>
<dbReference type="InterPro" id="IPR013976">
    <property type="entry name" value="HDOD"/>
</dbReference>
<keyword evidence="2" id="KW-0808">Transferase</keyword>
<dbReference type="PANTHER" id="PTHR33525">
    <property type="match status" value="1"/>
</dbReference>
<proteinExistence type="predicted"/>
<dbReference type="PROSITE" id="PS51833">
    <property type="entry name" value="HDOD"/>
    <property type="match status" value="1"/>
</dbReference>
<name>A0A1R1ICC8_9RHOO</name>
<dbReference type="PANTHER" id="PTHR33525:SF3">
    <property type="entry name" value="RIBONUCLEASE Y"/>
    <property type="match status" value="1"/>
</dbReference>
<feature type="domain" description="HDOD" evidence="1">
    <location>
        <begin position="21"/>
        <end position="208"/>
    </location>
</feature>
<dbReference type="AlphaFoldDB" id="A0A1R1ICC8"/>